<protein>
    <recommendedName>
        <fullName evidence="4">Secreted protein</fullName>
    </recommendedName>
</protein>
<keyword evidence="3" id="KW-1185">Reference proteome</keyword>
<sequence>MKATTFFTMLLAGVYSVTAASKPTQASEVADGFYQVTLDEAGDTTTKFTLGTRSESLRPNDALSLRKIGNTVDPARWKSCSLVQELWSYCVRGDVVSFVCPYNNGYKPRDSIKATWAYVKGKCGASILGYAQISGGIGDWTAGYALKTSHFCTQKFKVGS</sequence>
<keyword evidence="1" id="KW-0732">Signal</keyword>
<dbReference type="OrthoDB" id="2505221at2759"/>
<evidence type="ECO:0000256" key="1">
    <source>
        <dbReference type="SAM" id="SignalP"/>
    </source>
</evidence>
<dbReference type="VEuPathDB" id="FungiDB:PSHT_05123"/>
<dbReference type="EMBL" id="PKSM01000055">
    <property type="protein sequence ID" value="POW19087.1"/>
    <property type="molecule type" value="Genomic_DNA"/>
</dbReference>
<reference evidence="3" key="2">
    <citation type="journal article" date="2018" name="BMC Genomics">
        <title>Genomic insights into host adaptation between the wheat stripe rust pathogen (Puccinia striiformis f. sp. tritici) and the barley stripe rust pathogen (Puccinia striiformis f. sp. hordei).</title>
        <authorList>
            <person name="Xia C."/>
            <person name="Wang M."/>
            <person name="Yin C."/>
            <person name="Cornejo O.E."/>
            <person name="Hulbert S.H."/>
            <person name="Chen X."/>
        </authorList>
    </citation>
    <scope>NUCLEOTIDE SEQUENCE [LARGE SCALE GENOMIC DNA]</scope>
    <source>
        <strain evidence="3">93TX-2</strain>
    </source>
</reference>
<reference evidence="2 3" key="1">
    <citation type="submission" date="2017-12" db="EMBL/GenBank/DDBJ databases">
        <title>Gene loss provides genomic basis for host adaptation in cereal stripe rust fungi.</title>
        <authorList>
            <person name="Xia C."/>
        </authorList>
    </citation>
    <scope>NUCLEOTIDE SEQUENCE [LARGE SCALE GENOMIC DNA]</scope>
    <source>
        <strain evidence="2 3">93TX-2</strain>
    </source>
</reference>
<name>A0A2S4WBK0_9BASI</name>
<organism evidence="2 3">
    <name type="scientific">Puccinia striiformis</name>
    <dbReference type="NCBI Taxonomy" id="27350"/>
    <lineage>
        <taxon>Eukaryota</taxon>
        <taxon>Fungi</taxon>
        <taxon>Dikarya</taxon>
        <taxon>Basidiomycota</taxon>
        <taxon>Pucciniomycotina</taxon>
        <taxon>Pucciniomycetes</taxon>
        <taxon>Pucciniales</taxon>
        <taxon>Pucciniaceae</taxon>
        <taxon>Puccinia</taxon>
    </lineage>
</organism>
<proteinExistence type="predicted"/>
<dbReference type="VEuPathDB" id="FungiDB:PSTT_03161"/>
<gene>
    <name evidence="2" type="ORF">PSHT_05123</name>
</gene>
<accession>A0A2S4WBK0</accession>
<feature type="chain" id="PRO_5015658283" description="Secreted protein" evidence="1">
    <location>
        <begin position="20"/>
        <end position="160"/>
    </location>
</feature>
<comment type="caution">
    <text evidence="2">The sequence shown here is derived from an EMBL/GenBank/DDBJ whole genome shotgun (WGS) entry which is preliminary data.</text>
</comment>
<dbReference type="Proteomes" id="UP000238274">
    <property type="component" value="Unassembled WGS sequence"/>
</dbReference>
<evidence type="ECO:0008006" key="4">
    <source>
        <dbReference type="Google" id="ProtNLM"/>
    </source>
</evidence>
<feature type="signal peptide" evidence="1">
    <location>
        <begin position="1"/>
        <end position="19"/>
    </location>
</feature>
<evidence type="ECO:0000313" key="3">
    <source>
        <dbReference type="Proteomes" id="UP000238274"/>
    </source>
</evidence>
<evidence type="ECO:0000313" key="2">
    <source>
        <dbReference type="EMBL" id="POW19087.1"/>
    </source>
</evidence>
<dbReference type="AlphaFoldDB" id="A0A2S4WBK0"/>
<reference evidence="3" key="3">
    <citation type="journal article" date="2018" name="Mol. Plant Microbe Interact.">
        <title>Genome sequence resources for the wheat stripe rust pathogen (Puccinia striiformis f. sp. tritici) and the barley stripe rust pathogen (Puccinia striiformis f. sp. hordei).</title>
        <authorList>
            <person name="Xia C."/>
            <person name="Wang M."/>
            <person name="Yin C."/>
            <person name="Cornejo O.E."/>
            <person name="Hulbert S.H."/>
            <person name="Chen X."/>
        </authorList>
    </citation>
    <scope>NUCLEOTIDE SEQUENCE [LARGE SCALE GENOMIC DNA]</scope>
    <source>
        <strain evidence="3">93TX-2</strain>
    </source>
</reference>